<dbReference type="Gene3D" id="1.20.1280.50">
    <property type="match status" value="1"/>
</dbReference>
<proteinExistence type="predicted"/>
<reference evidence="2" key="1">
    <citation type="submission" date="2022-04" db="EMBL/GenBank/DDBJ databases">
        <title>A functionally conserved STORR gene fusion in Papaver species that diverged 16.8 million years ago.</title>
        <authorList>
            <person name="Catania T."/>
        </authorList>
    </citation>
    <scope>NUCLEOTIDE SEQUENCE</scope>
    <source>
        <strain evidence="2">S-188037</strain>
    </source>
</reference>
<comment type="caution">
    <text evidence="2">The sequence shown here is derived from an EMBL/GenBank/DDBJ whole genome shotgun (WGS) entry which is preliminary data.</text>
</comment>
<evidence type="ECO:0000313" key="2">
    <source>
        <dbReference type="EMBL" id="KAI3863666.1"/>
    </source>
</evidence>
<dbReference type="CDD" id="cd22162">
    <property type="entry name" value="F-box_AtSKIP3-like"/>
    <property type="match status" value="1"/>
</dbReference>
<dbReference type="PANTHER" id="PTHR32278">
    <property type="entry name" value="F-BOX DOMAIN-CONTAINING PROTEIN"/>
    <property type="match status" value="1"/>
</dbReference>
<dbReference type="Pfam" id="PF00646">
    <property type="entry name" value="F-box"/>
    <property type="match status" value="1"/>
</dbReference>
<dbReference type="AlphaFoldDB" id="A0AAD4S5C5"/>
<dbReference type="PANTHER" id="PTHR32278:SF11">
    <property type="entry name" value="F-BOX DOMAIN-CONTAINING PROTEIN"/>
    <property type="match status" value="1"/>
</dbReference>
<feature type="domain" description="F-box" evidence="1">
    <location>
        <begin position="14"/>
        <end position="41"/>
    </location>
</feature>
<dbReference type="SUPFAM" id="SSF81383">
    <property type="entry name" value="F-box domain"/>
    <property type="match status" value="1"/>
</dbReference>
<sequence length="299" mass="33849">MFLKRKIDMMDLINLLPENCIAHILSFTTPRDICRSSLVSPVYRLAGESNVVWEKFLPPDYRDIVSRLCSPVASCSSTKELYFHLCNPARIDEGKMTFSLEKSSGKKCYMISARELLITWGNEPMYWTWKSIPQSRFSEVVELRTICWLEIHGKFSRKMLSPETNYAAYLILKVTERAYGLDTLPSETSVEVGDQRSSFSAYLCHCDNNKKSPDKLCFLHRFELLSGQVVGEEHRVPCCRDDGWMEIELGKFFSHGGGGGCDGGGNGDGDEVKMSLLEVNGYHLKGGLVIEGIEIRPKY</sequence>
<protein>
    <recommendedName>
        <fullName evidence="1">F-box domain-containing protein</fullName>
    </recommendedName>
</protein>
<dbReference type="InterPro" id="IPR025886">
    <property type="entry name" value="PP2-like"/>
</dbReference>
<evidence type="ECO:0000313" key="3">
    <source>
        <dbReference type="Proteomes" id="UP001202328"/>
    </source>
</evidence>
<gene>
    <name evidence="2" type="ORF">MKW98_031258</name>
</gene>
<dbReference type="Pfam" id="PF14299">
    <property type="entry name" value="PP2"/>
    <property type="match status" value="1"/>
</dbReference>
<dbReference type="InterPro" id="IPR001810">
    <property type="entry name" value="F-box_dom"/>
</dbReference>
<dbReference type="EMBL" id="JAJJMB010014022">
    <property type="protein sequence ID" value="KAI3863666.1"/>
    <property type="molecule type" value="Genomic_DNA"/>
</dbReference>
<dbReference type="InterPro" id="IPR036047">
    <property type="entry name" value="F-box-like_dom_sf"/>
</dbReference>
<organism evidence="2 3">
    <name type="scientific">Papaver atlanticum</name>
    <dbReference type="NCBI Taxonomy" id="357466"/>
    <lineage>
        <taxon>Eukaryota</taxon>
        <taxon>Viridiplantae</taxon>
        <taxon>Streptophyta</taxon>
        <taxon>Embryophyta</taxon>
        <taxon>Tracheophyta</taxon>
        <taxon>Spermatophyta</taxon>
        <taxon>Magnoliopsida</taxon>
        <taxon>Ranunculales</taxon>
        <taxon>Papaveraceae</taxon>
        <taxon>Papaveroideae</taxon>
        <taxon>Papaver</taxon>
    </lineage>
</organism>
<evidence type="ECO:0000259" key="1">
    <source>
        <dbReference type="Pfam" id="PF00646"/>
    </source>
</evidence>
<dbReference type="Proteomes" id="UP001202328">
    <property type="component" value="Unassembled WGS sequence"/>
</dbReference>
<keyword evidence="3" id="KW-1185">Reference proteome</keyword>
<name>A0AAD4S5C5_9MAGN</name>
<accession>A0AAD4S5C5</accession>